<dbReference type="Proteomes" id="UP000306552">
    <property type="component" value="Unassembled WGS sequence"/>
</dbReference>
<dbReference type="OrthoDB" id="1327228at2"/>
<comment type="caution">
    <text evidence="2">The sequence shown here is derived from an EMBL/GenBank/DDBJ whole genome shotgun (WGS) entry which is preliminary data.</text>
</comment>
<evidence type="ECO:0000313" key="3">
    <source>
        <dbReference type="Proteomes" id="UP000306552"/>
    </source>
</evidence>
<evidence type="ECO:0008006" key="4">
    <source>
        <dbReference type="Google" id="ProtNLM"/>
    </source>
</evidence>
<evidence type="ECO:0000313" key="2">
    <source>
        <dbReference type="EMBL" id="TKS56900.1"/>
    </source>
</evidence>
<keyword evidence="1" id="KW-0732">Signal</keyword>
<feature type="chain" id="PRO_5020301352" description="DUF4382 domain-containing protein" evidence="1">
    <location>
        <begin position="22"/>
        <end position="181"/>
    </location>
</feature>
<protein>
    <recommendedName>
        <fullName evidence="4">DUF4382 domain-containing protein</fullName>
    </recommendedName>
</protein>
<dbReference type="AlphaFoldDB" id="A0A4U5TRK9"/>
<gene>
    <name evidence="2" type="ORF">FCN74_00290</name>
</gene>
<dbReference type="EMBL" id="SWMU01000001">
    <property type="protein sequence ID" value="TKS56900.1"/>
    <property type="molecule type" value="Genomic_DNA"/>
</dbReference>
<evidence type="ECO:0000256" key="1">
    <source>
        <dbReference type="SAM" id="SignalP"/>
    </source>
</evidence>
<feature type="signal peptide" evidence="1">
    <location>
        <begin position="1"/>
        <end position="21"/>
    </location>
</feature>
<dbReference type="PROSITE" id="PS51257">
    <property type="entry name" value="PROKAR_LIPOPROTEIN"/>
    <property type="match status" value="1"/>
</dbReference>
<keyword evidence="3" id="KW-1185">Reference proteome</keyword>
<dbReference type="RefSeq" id="WP_138930604.1">
    <property type="nucleotide sequence ID" value="NZ_SWMU01000001.1"/>
</dbReference>
<name>A0A4U5TRK9_9FLAO</name>
<sequence length="181" mass="19726">MKKINLFLISYALVFFTVSCSSDDDGDVLNNPGTLSIGDTEIQLKAGALENIESFNGITNFNLILLDSNITIVQGQPFPENNVITAINFELFTDASQDLAEGVYLLDDSFEITPQTIGSVAILENVDVNSETEIDEPPFFVEGSLEIISNGPQYEIEFSGVDNLGRDINGSYQGTLTVIEE</sequence>
<organism evidence="2 3">
    <name type="scientific">Mesohalobacter halotolerans</name>
    <dbReference type="NCBI Taxonomy" id="1883405"/>
    <lineage>
        <taxon>Bacteria</taxon>
        <taxon>Pseudomonadati</taxon>
        <taxon>Bacteroidota</taxon>
        <taxon>Flavobacteriia</taxon>
        <taxon>Flavobacteriales</taxon>
        <taxon>Flavobacteriaceae</taxon>
        <taxon>Mesohalobacter</taxon>
    </lineage>
</organism>
<proteinExistence type="predicted"/>
<reference evidence="2 3" key="1">
    <citation type="submission" date="2019-04" db="EMBL/GenBank/DDBJ databases">
        <title>Psychroflexus halotolerans sp. nov., isolated from a marine solar saltern.</title>
        <authorList>
            <person name="Feng X."/>
        </authorList>
    </citation>
    <scope>NUCLEOTIDE SEQUENCE [LARGE SCALE GENOMIC DNA]</scope>
    <source>
        <strain evidence="2 3">WDS2C27</strain>
    </source>
</reference>
<accession>A0A4U5TRK9</accession>